<comment type="caution">
    <text evidence="1">The sequence shown here is derived from an EMBL/GenBank/DDBJ whole genome shotgun (WGS) entry which is preliminary data.</text>
</comment>
<dbReference type="AlphaFoldDB" id="A0A3L6S156"/>
<evidence type="ECO:0000313" key="2">
    <source>
        <dbReference type="Proteomes" id="UP000275267"/>
    </source>
</evidence>
<gene>
    <name evidence="1" type="ORF">C2845_PM09G11530</name>
</gene>
<dbReference type="EMBL" id="PQIB02000006">
    <property type="protein sequence ID" value="RLN12635.1"/>
    <property type="molecule type" value="Genomic_DNA"/>
</dbReference>
<sequence>MTSTSGCIALISGESISPKFYQVIENLGSSTYGASPLFRSTVLTSYPVLIKIASADVYVIYCLVV</sequence>
<protein>
    <submittedName>
        <fullName evidence="1">Uncharacterized protein</fullName>
    </submittedName>
</protein>
<evidence type="ECO:0000313" key="1">
    <source>
        <dbReference type="EMBL" id="RLN12635.1"/>
    </source>
</evidence>
<keyword evidence="2" id="KW-1185">Reference proteome</keyword>
<accession>A0A3L6S156</accession>
<organism evidence="1 2">
    <name type="scientific">Panicum miliaceum</name>
    <name type="common">Proso millet</name>
    <name type="synonym">Broomcorn millet</name>
    <dbReference type="NCBI Taxonomy" id="4540"/>
    <lineage>
        <taxon>Eukaryota</taxon>
        <taxon>Viridiplantae</taxon>
        <taxon>Streptophyta</taxon>
        <taxon>Embryophyta</taxon>
        <taxon>Tracheophyta</taxon>
        <taxon>Spermatophyta</taxon>
        <taxon>Magnoliopsida</taxon>
        <taxon>Liliopsida</taxon>
        <taxon>Poales</taxon>
        <taxon>Poaceae</taxon>
        <taxon>PACMAD clade</taxon>
        <taxon>Panicoideae</taxon>
        <taxon>Panicodae</taxon>
        <taxon>Paniceae</taxon>
        <taxon>Panicinae</taxon>
        <taxon>Panicum</taxon>
        <taxon>Panicum sect. Panicum</taxon>
    </lineage>
</organism>
<name>A0A3L6S156_PANMI</name>
<reference evidence="2" key="1">
    <citation type="journal article" date="2019" name="Nat. Commun.">
        <title>The genome of broomcorn millet.</title>
        <authorList>
            <person name="Zou C."/>
            <person name="Miki D."/>
            <person name="Li D."/>
            <person name="Tang Q."/>
            <person name="Xiao L."/>
            <person name="Rajput S."/>
            <person name="Deng P."/>
            <person name="Jia W."/>
            <person name="Huang R."/>
            <person name="Zhang M."/>
            <person name="Sun Y."/>
            <person name="Hu J."/>
            <person name="Fu X."/>
            <person name="Schnable P.S."/>
            <person name="Li F."/>
            <person name="Zhang H."/>
            <person name="Feng B."/>
            <person name="Zhu X."/>
            <person name="Liu R."/>
            <person name="Schnable J.C."/>
            <person name="Zhu J.-K."/>
            <person name="Zhang H."/>
        </authorList>
    </citation>
    <scope>NUCLEOTIDE SEQUENCE [LARGE SCALE GENOMIC DNA]</scope>
</reference>
<proteinExistence type="predicted"/>
<dbReference type="Proteomes" id="UP000275267">
    <property type="component" value="Unassembled WGS sequence"/>
</dbReference>